<accession>A0A372L8M3</accession>
<protein>
    <submittedName>
        <fullName evidence="2">YbaK/EbsC family protein</fullName>
    </submittedName>
</protein>
<dbReference type="AlphaFoldDB" id="A0A372L8M3"/>
<dbReference type="InterPro" id="IPR036754">
    <property type="entry name" value="YbaK/aa-tRNA-synt-asso_dom_sf"/>
</dbReference>
<evidence type="ECO:0000259" key="1">
    <source>
        <dbReference type="Pfam" id="PF04073"/>
    </source>
</evidence>
<gene>
    <name evidence="2" type="ORF">D0466_16630</name>
</gene>
<dbReference type="PANTHER" id="PTHR30411:SF1">
    <property type="entry name" value="CYTOPLASMIC PROTEIN"/>
    <property type="match status" value="1"/>
</dbReference>
<keyword evidence="3" id="KW-1185">Reference proteome</keyword>
<comment type="caution">
    <text evidence="2">The sequence shown here is derived from an EMBL/GenBank/DDBJ whole genome shotgun (WGS) entry which is preliminary data.</text>
</comment>
<dbReference type="PANTHER" id="PTHR30411">
    <property type="entry name" value="CYTOPLASMIC PROTEIN"/>
    <property type="match status" value="1"/>
</dbReference>
<dbReference type="EMBL" id="QVTD01000012">
    <property type="protein sequence ID" value="RFU61767.1"/>
    <property type="molecule type" value="Genomic_DNA"/>
</dbReference>
<dbReference type="CDD" id="cd04333">
    <property type="entry name" value="ProX_deacylase"/>
    <property type="match status" value="1"/>
</dbReference>
<dbReference type="Gene3D" id="3.90.960.10">
    <property type="entry name" value="YbaK/aminoacyl-tRNA synthetase-associated domain"/>
    <property type="match status" value="1"/>
</dbReference>
<dbReference type="Pfam" id="PF04073">
    <property type="entry name" value="tRNA_edit"/>
    <property type="match status" value="1"/>
</dbReference>
<evidence type="ECO:0000313" key="2">
    <source>
        <dbReference type="EMBL" id="RFU61767.1"/>
    </source>
</evidence>
<dbReference type="RefSeq" id="WP_117323674.1">
    <property type="nucleotide sequence ID" value="NZ_QVTD01000012.1"/>
</dbReference>
<evidence type="ECO:0000313" key="3">
    <source>
        <dbReference type="Proteomes" id="UP000262939"/>
    </source>
</evidence>
<dbReference type="GO" id="GO:0002161">
    <property type="term" value="F:aminoacyl-tRNA deacylase activity"/>
    <property type="evidence" value="ECO:0007669"/>
    <property type="project" value="InterPro"/>
</dbReference>
<dbReference type="OrthoDB" id="9798760at2"/>
<proteinExistence type="predicted"/>
<reference evidence="2 3" key="1">
    <citation type="submission" date="2018-08" db="EMBL/GenBank/DDBJ databases">
        <title>Bacillus chawlae sp. nov., Bacillus glennii sp. nov., and Bacillus saganii sp. nov. Isolated from the Vehicle Assembly Building at Kennedy Space Center where the Viking Spacecraft were Assembled.</title>
        <authorList>
            <person name="Seuylemezian A."/>
            <person name="Vaishampayan P."/>
        </authorList>
    </citation>
    <scope>NUCLEOTIDE SEQUENCE [LARGE SCALE GENOMIC DNA]</scope>
    <source>
        <strain evidence="2 3">V44-8</strain>
    </source>
</reference>
<name>A0A372L8M3_9BACI</name>
<dbReference type="Proteomes" id="UP000262939">
    <property type="component" value="Unassembled WGS sequence"/>
</dbReference>
<feature type="domain" description="YbaK/aminoacyl-tRNA synthetase-associated" evidence="1">
    <location>
        <begin position="27"/>
        <end position="140"/>
    </location>
</feature>
<dbReference type="SUPFAM" id="SSF55826">
    <property type="entry name" value="YbaK/ProRS associated domain"/>
    <property type="match status" value="1"/>
</dbReference>
<dbReference type="InterPro" id="IPR007214">
    <property type="entry name" value="YbaK/aa-tRNA-synth-assoc-dom"/>
</dbReference>
<organism evidence="2 3">
    <name type="scientific">Peribacillus glennii</name>
    <dbReference type="NCBI Taxonomy" id="2303991"/>
    <lineage>
        <taxon>Bacteria</taxon>
        <taxon>Bacillati</taxon>
        <taxon>Bacillota</taxon>
        <taxon>Bacilli</taxon>
        <taxon>Bacillales</taxon>
        <taxon>Bacillaceae</taxon>
        <taxon>Peribacillus</taxon>
    </lineage>
</organism>
<sequence>MSLESVKGHFKQWNRETDVMEFITSSATVGQAADTIGVIPAQIAKTLSFRGEGDKAILVVAAGDAKIDNKKFRDTFHFKARMLEPDEVLEQTGHVIGGVCPFGLARELDVFLDVSLKRFAEVYPACGSVNSAIKLTCDELYEYSFAKQWVDVCKGWVEGKEQEQEQASSTSII</sequence>